<evidence type="ECO:0000256" key="1">
    <source>
        <dbReference type="SAM" id="Phobius"/>
    </source>
</evidence>
<evidence type="ECO:0000313" key="3">
    <source>
        <dbReference type="Proteomes" id="UP000092695"/>
    </source>
</evidence>
<sequence>MHLAILSESVLLPVGAEAIVMRPLTVITGIIFGSCASVAISLMAVLLIFLILGDDYPRLQYEFRGLVSSLLIFLAMTAITAWSFYSMVTNHKSRKFAQAAMWLGLSVVVFYYWP</sequence>
<gene>
    <name evidence="2" type="ORF">BA177_10355</name>
</gene>
<reference evidence="2 3" key="1">
    <citation type="submission" date="2016-06" db="EMBL/GenBank/DDBJ databases">
        <title>Complete genome sequence of a deep-branching marine Gamma Proteobacterium Woeseia oceani type strain XK5.</title>
        <authorList>
            <person name="Mu D."/>
            <person name="Du Z."/>
        </authorList>
    </citation>
    <scope>NUCLEOTIDE SEQUENCE [LARGE SCALE GENOMIC DNA]</scope>
    <source>
        <strain evidence="2 3">XK5</strain>
    </source>
</reference>
<keyword evidence="1" id="KW-0472">Membrane</keyword>
<dbReference type="AlphaFoldDB" id="A0A193LGG7"/>
<keyword evidence="3" id="KW-1185">Reference proteome</keyword>
<feature type="transmembrane region" description="Helical" evidence="1">
    <location>
        <begin position="96"/>
        <end position="113"/>
    </location>
</feature>
<feature type="transmembrane region" description="Helical" evidence="1">
    <location>
        <begin position="65"/>
        <end position="84"/>
    </location>
</feature>
<dbReference type="Proteomes" id="UP000092695">
    <property type="component" value="Chromosome"/>
</dbReference>
<keyword evidence="1" id="KW-1133">Transmembrane helix</keyword>
<keyword evidence="1" id="KW-0812">Transmembrane</keyword>
<feature type="transmembrane region" description="Helical" evidence="1">
    <location>
        <begin position="26"/>
        <end position="53"/>
    </location>
</feature>
<dbReference type="KEGG" id="woc:BA177_10355"/>
<organism evidence="2 3">
    <name type="scientific">Woeseia oceani</name>
    <dbReference type="NCBI Taxonomy" id="1548547"/>
    <lineage>
        <taxon>Bacteria</taxon>
        <taxon>Pseudomonadati</taxon>
        <taxon>Pseudomonadota</taxon>
        <taxon>Gammaproteobacteria</taxon>
        <taxon>Woeseiales</taxon>
        <taxon>Woeseiaceae</taxon>
        <taxon>Woeseia</taxon>
    </lineage>
</organism>
<name>A0A193LGG7_9GAMM</name>
<proteinExistence type="predicted"/>
<protein>
    <submittedName>
        <fullName evidence="2">Uncharacterized protein</fullName>
    </submittedName>
</protein>
<dbReference type="EMBL" id="CP016268">
    <property type="protein sequence ID" value="ANO51553.1"/>
    <property type="molecule type" value="Genomic_DNA"/>
</dbReference>
<accession>A0A193LGG7</accession>
<evidence type="ECO:0000313" key="2">
    <source>
        <dbReference type="EMBL" id="ANO51553.1"/>
    </source>
</evidence>